<dbReference type="InterPro" id="IPR036566">
    <property type="entry name" value="PYNP-like_C_sf"/>
</dbReference>
<dbReference type="InterPro" id="IPR017872">
    <property type="entry name" value="Pyrmidine_PPase_CS"/>
</dbReference>
<dbReference type="RefSeq" id="WP_130429393.1">
    <property type="nucleotide sequence ID" value="NZ_CP034841.1"/>
</dbReference>
<dbReference type="SMART" id="SM00941">
    <property type="entry name" value="PYNP_C"/>
    <property type="match status" value="1"/>
</dbReference>
<dbReference type="FunFam" id="3.40.1030.10:FF:000003">
    <property type="entry name" value="Pyrimidine-nucleoside phosphorylase"/>
    <property type="match status" value="1"/>
</dbReference>
<dbReference type="PANTHER" id="PTHR10515:SF0">
    <property type="entry name" value="THYMIDINE PHOSPHORYLASE"/>
    <property type="match status" value="1"/>
</dbReference>
<dbReference type="Gene3D" id="3.40.1030.10">
    <property type="entry name" value="Nucleoside phosphorylase/phosphoribosyltransferase catalytic domain"/>
    <property type="match status" value="1"/>
</dbReference>
<dbReference type="NCBIfam" id="NF004490">
    <property type="entry name" value="PRK05820.1"/>
    <property type="match status" value="1"/>
</dbReference>
<proteinExistence type="inferred from homology"/>
<keyword evidence="3 8" id="KW-0328">Glycosyltransferase</keyword>
<dbReference type="EMBL" id="CP034841">
    <property type="protein sequence ID" value="QBF34616.1"/>
    <property type="molecule type" value="Genomic_DNA"/>
</dbReference>
<dbReference type="SUPFAM" id="SSF52418">
    <property type="entry name" value="Nucleoside phosphorylase/phosphoribosyltransferase catalytic domain"/>
    <property type="match status" value="1"/>
</dbReference>
<sequence length="432" mass="47296">MRIVDLIEKKRLNNELSKDEIHHLISSYVSGQTPDYQMAAFIMAVMFNGMTKEETAQFTKTMMHSGDIIDLSSIPGIKVDKHSTGGVGDKTTLAIAPIVAALGAPVAKMSGRGLGHTGGTLDKLESIPGFRFALSETEFIEQVKKHNIAIIGQTAKLVPADKKLYALRDVVNCVQSIPLIASSIMSKKLATGSDAILLDVKCGNGAFMKTEKEAIDLANTMIDIGKSLNVDVRAEITNMNRPIGREIGNKNEVLEAIWTLEGKGPQDFKDLVVSSCSTILLQSKLESNYDQAVDKVNEVINNGKALEKFYELVKLQGGDVEILKNQAQFWNPKHKHEIKATQEGYLEIFDSLTFGVVAMKLGAGRAKKEDSIDFDAGITLNKKTNEKVKKGDTLFTLYSSNSINLDLVSELANAYKFNDKQVENKIIIAKLG</sequence>
<name>A0A4P6MPF7_9BACT</name>
<dbReference type="GO" id="GO:0006213">
    <property type="term" value="P:pyrimidine nucleoside metabolic process"/>
    <property type="evidence" value="ECO:0007669"/>
    <property type="project" value="InterPro"/>
</dbReference>
<dbReference type="Gene3D" id="3.90.1170.30">
    <property type="entry name" value="Pyrimidine nucleoside phosphorylase-like, C-terminal domain"/>
    <property type="match status" value="1"/>
</dbReference>
<dbReference type="GO" id="GO:0009032">
    <property type="term" value="F:thymidine phosphorylase activity"/>
    <property type="evidence" value="ECO:0007669"/>
    <property type="project" value="UniProtKB-EC"/>
</dbReference>
<dbReference type="InterPro" id="IPR035902">
    <property type="entry name" value="Nuc_phospho_transferase"/>
</dbReference>
<evidence type="ECO:0000313" key="9">
    <source>
        <dbReference type="Proteomes" id="UP000289326"/>
    </source>
</evidence>
<comment type="function">
    <text evidence="6">The enzymes which catalyze the reversible phosphorolysis of pyrimidine nucleosides are involved in the degradation of these compounds and in their utilization as carbon and energy sources, or in the rescue of pyrimidine bases for nucleotide synthesis.</text>
</comment>
<dbReference type="NCBIfam" id="TIGR02644">
    <property type="entry name" value="Y_phosphoryl"/>
    <property type="match status" value="1"/>
</dbReference>
<dbReference type="GO" id="GO:0005829">
    <property type="term" value="C:cytosol"/>
    <property type="evidence" value="ECO:0007669"/>
    <property type="project" value="TreeGrafter"/>
</dbReference>
<organism evidence="8 9">
    <name type="scientific">Mycoplasmopsis phocirhinis</name>
    <dbReference type="NCBI Taxonomy" id="142650"/>
    <lineage>
        <taxon>Bacteria</taxon>
        <taxon>Bacillati</taxon>
        <taxon>Mycoplasmatota</taxon>
        <taxon>Mycoplasmoidales</taxon>
        <taxon>Metamycoplasmataceae</taxon>
        <taxon>Mycoplasmopsis</taxon>
    </lineage>
</organism>
<evidence type="ECO:0000256" key="2">
    <source>
        <dbReference type="ARBA" id="ARBA00011738"/>
    </source>
</evidence>
<evidence type="ECO:0000256" key="4">
    <source>
        <dbReference type="ARBA" id="ARBA00022679"/>
    </source>
</evidence>
<dbReference type="PANTHER" id="PTHR10515">
    <property type="entry name" value="THYMIDINE PHOSPHORYLASE"/>
    <property type="match status" value="1"/>
</dbReference>
<dbReference type="EC" id="2.4.2.2" evidence="8"/>
<keyword evidence="4 8" id="KW-0808">Transferase</keyword>
<evidence type="ECO:0000256" key="6">
    <source>
        <dbReference type="ARBA" id="ARBA00056338"/>
    </source>
</evidence>
<dbReference type="InterPro" id="IPR000312">
    <property type="entry name" value="Glycosyl_Trfase_fam3"/>
</dbReference>
<accession>A0A4P6MPF7</accession>
<dbReference type="PROSITE" id="PS00647">
    <property type="entry name" value="THYMID_PHOSPHORYLASE"/>
    <property type="match status" value="1"/>
</dbReference>
<evidence type="ECO:0000256" key="5">
    <source>
        <dbReference type="ARBA" id="ARBA00048550"/>
    </source>
</evidence>
<dbReference type="PIRSF" id="PIRSF000478">
    <property type="entry name" value="TP_PyNP"/>
    <property type="match status" value="1"/>
</dbReference>
<evidence type="ECO:0000313" key="8">
    <source>
        <dbReference type="EMBL" id="QBF34616.1"/>
    </source>
</evidence>
<feature type="domain" description="Pyrimidine nucleoside phosphorylase C-terminal" evidence="7">
    <location>
        <begin position="345"/>
        <end position="418"/>
    </location>
</feature>
<dbReference type="Pfam" id="PF02885">
    <property type="entry name" value="Glycos_trans_3N"/>
    <property type="match status" value="1"/>
</dbReference>
<dbReference type="Pfam" id="PF07831">
    <property type="entry name" value="PYNP_C"/>
    <property type="match status" value="1"/>
</dbReference>
<dbReference type="GO" id="GO:0004645">
    <property type="term" value="F:1,4-alpha-oligoglucan phosphorylase activity"/>
    <property type="evidence" value="ECO:0007669"/>
    <property type="project" value="InterPro"/>
</dbReference>
<dbReference type="Gene3D" id="1.20.970.10">
    <property type="entry name" value="Transferase, Pyrimidine Nucleoside Phosphorylase, Chain C"/>
    <property type="match status" value="1"/>
</dbReference>
<dbReference type="InterPro" id="IPR000053">
    <property type="entry name" value="Thymidine/pyrmidine_PPase"/>
</dbReference>
<comment type="catalytic activity">
    <reaction evidence="5">
        <text>thymidine + phosphate = 2-deoxy-alpha-D-ribose 1-phosphate + thymine</text>
        <dbReference type="Rhea" id="RHEA:16037"/>
        <dbReference type="ChEBI" id="CHEBI:17748"/>
        <dbReference type="ChEBI" id="CHEBI:17821"/>
        <dbReference type="ChEBI" id="CHEBI:43474"/>
        <dbReference type="ChEBI" id="CHEBI:57259"/>
        <dbReference type="EC" id="2.4.2.4"/>
    </reaction>
</comment>
<protein>
    <submittedName>
        <fullName evidence="8">Pyrimidine-nucleoside phosphorylase</fullName>
        <ecNumber evidence="8">2.4.2.2</ecNumber>
    </submittedName>
</protein>
<dbReference type="InterPro" id="IPR036320">
    <property type="entry name" value="Glycosyl_Trfase_fam3_N_dom_sf"/>
</dbReference>
<comment type="subunit">
    <text evidence="2">Homodimer.</text>
</comment>
<evidence type="ECO:0000256" key="3">
    <source>
        <dbReference type="ARBA" id="ARBA00022676"/>
    </source>
</evidence>
<evidence type="ECO:0000256" key="1">
    <source>
        <dbReference type="ARBA" id="ARBA00006915"/>
    </source>
</evidence>
<dbReference type="KEGG" id="mphi:EG856_01605"/>
<dbReference type="NCBIfam" id="NF004747">
    <property type="entry name" value="PRK06078.1"/>
    <property type="match status" value="1"/>
</dbReference>
<dbReference type="Proteomes" id="UP000289326">
    <property type="component" value="Chromosome"/>
</dbReference>
<reference evidence="8 9" key="1">
    <citation type="submission" date="2019-01" db="EMBL/GenBank/DDBJ databases">
        <title>Complete sequence and annotation of the Mycoplasma phocirhinis strain 852T genome.</title>
        <authorList>
            <person name="Frasca S.Jr."/>
            <person name="Kutish G.F."/>
            <person name="Castellanos Gell J."/>
            <person name="Michaels D.L."/>
            <person name="Brown D.R."/>
        </authorList>
    </citation>
    <scope>NUCLEOTIDE SEQUENCE [LARGE SCALE GENOMIC DNA]</scope>
    <source>
        <strain evidence="8 9">852</strain>
    </source>
</reference>
<keyword evidence="9" id="KW-1185">Reference proteome</keyword>
<dbReference type="Pfam" id="PF00591">
    <property type="entry name" value="Glycos_transf_3"/>
    <property type="match status" value="1"/>
</dbReference>
<dbReference type="AlphaFoldDB" id="A0A4P6MPF7"/>
<dbReference type="InterPro" id="IPR017459">
    <property type="entry name" value="Glycosyl_Trfase_fam3_N_dom"/>
</dbReference>
<dbReference type="SUPFAM" id="SSF54680">
    <property type="entry name" value="Pyrimidine nucleoside phosphorylase C-terminal domain"/>
    <property type="match status" value="1"/>
</dbReference>
<evidence type="ECO:0000259" key="7">
    <source>
        <dbReference type="SMART" id="SM00941"/>
    </source>
</evidence>
<dbReference type="InterPro" id="IPR018090">
    <property type="entry name" value="Pyrmidine_PPas_bac/euk"/>
</dbReference>
<dbReference type="OrthoDB" id="9763887at2"/>
<dbReference type="GO" id="GO:0006206">
    <property type="term" value="P:pyrimidine nucleobase metabolic process"/>
    <property type="evidence" value="ECO:0007669"/>
    <property type="project" value="InterPro"/>
</dbReference>
<gene>
    <name evidence="8" type="ORF">EG856_01605</name>
</gene>
<comment type="similarity">
    <text evidence="1">Belongs to the thymidine/pyrimidine-nucleoside phosphorylase family.</text>
</comment>
<dbReference type="SUPFAM" id="SSF47648">
    <property type="entry name" value="Nucleoside phosphorylase/phosphoribosyltransferase N-terminal domain"/>
    <property type="match status" value="1"/>
</dbReference>
<dbReference type="InterPro" id="IPR013102">
    <property type="entry name" value="PYNP_C"/>
</dbReference>